<gene>
    <name evidence="3" type="ORF">BDY21DRAFT_283337</name>
</gene>
<organism evidence="3 4">
    <name type="scientific">Lineolata rhizophorae</name>
    <dbReference type="NCBI Taxonomy" id="578093"/>
    <lineage>
        <taxon>Eukaryota</taxon>
        <taxon>Fungi</taxon>
        <taxon>Dikarya</taxon>
        <taxon>Ascomycota</taxon>
        <taxon>Pezizomycotina</taxon>
        <taxon>Dothideomycetes</taxon>
        <taxon>Dothideomycetes incertae sedis</taxon>
        <taxon>Lineolatales</taxon>
        <taxon>Lineolataceae</taxon>
        <taxon>Lineolata</taxon>
    </lineage>
</organism>
<protein>
    <submittedName>
        <fullName evidence="3">Heterokaryon incompatibility protein-domain-containing protein</fullName>
    </submittedName>
</protein>
<evidence type="ECO:0000313" key="3">
    <source>
        <dbReference type="EMBL" id="KAF2458979.1"/>
    </source>
</evidence>
<sequence>MESPASETSESDLEEEQHDTEVLSGTFSQLAITTESSPYNPLETPDAIRIIHLQPGTGADRIVCELSTVQLSNAPPYEAISYVWGNPNITEPVECDDSEIDVTVNLAAALRRVRLRDSPRLIWADALCINQKNIYECNHQVRNMFDIYKNAERVLVWLGTDPGDHADGAFALVRNIYQRIKQLHAAKGGPFVAGKQHALSEREVDELHTGLGDSWASLRIVFLNDYFKRMWIQQELGIARKATLMCGDNEVDWKMVYYTSRFLNMEGKQIRKRYRCDPENARRLYRWFDDRLWERNKFSLEQICDIMIQSKCSKPHDRVYALIRHPLFRSIGPFEVDYHKHQCDVYMDLVLKWITKRKSLDFIGQFRHSRRLFYKQTEEQHWPTWVPNFAGYDDVHGVVTRWVGTFKASRSFPPDVNVDQNARVLQLKGFAIDSVSKRSQRLKEKQFILSAPRKSYRIFLPDSPNPPEGHKTILKLKKFEAFLLTLVQANLEEELEQLREGMAYWQRAAMEDEDLAPQFHAYEEALKTTQTYSVHAPWEYFMSSAGLASRRSRVFCTRNGYLGLGSDIVRNGDIVAILYGGKTPFILRPKDDYYFLVGTCYIHGIMYGEAVDEFEWAGCLTEEFEIH</sequence>
<dbReference type="Pfam" id="PF26639">
    <property type="entry name" value="Het-6_barrel"/>
    <property type="match status" value="1"/>
</dbReference>
<evidence type="ECO:0000259" key="2">
    <source>
        <dbReference type="Pfam" id="PF06985"/>
    </source>
</evidence>
<evidence type="ECO:0000313" key="4">
    <source>
        <dbReference type="Proteomes" id="UP000799766"/>
    </source>
</evidence>
<feature type="compositionally biased region" description="Acidic residues" evidence="1">
    <location>
        <begin position="9"/>
        <end position="18"/>
    </location>
</feature>
<keyword evidence="4" id="KW-1185">Reference proteome</keyword>
<proteinExistence type="predicted"/>
<dbReference type="InterPro" id="IPR052895">
    <property type="entry name" value="HetReg/Transcr_Mod"/>
</dbReference>
<feature type="domain" description="Heterokaryon incompatibility" evidence="2">
    <location>
        <begin position="77"/>
        <end position="235"/>
    </location>
</feature>
<feature type="region of interest" description="Disordered" evidence="1">
    <location>
        <begin position="1"/>
        <end position="22"/>
    </location>
</feature>
<accession>A0A6A6P513</accession>
<dbReference type="Proteomes" id="UP000799766">
    <property type="component" value="Unassembled WGS sequence"/>
</dbReference>
<dbReference type="InterPro" id="IPR010730">
    <property type="entry name" value="HET"/>
</dbReference>
<dbReference type="AlphaFoldDB" id="A0A6A6P513"/>
<dbReference type="Pfam" id="PF06985">
    <property type="entry name" value="HET"/>
    <property type="match status" value="1"/>
</dbReference>
<evidence type="ECO:0000256" key="1">
    <source>
        <dbReference type="SAM" id="MobiDB-lite"/>
    </source>
</evidence>
<dbReference type="EMBL" id="MU001676">
    <property type="protein sequence ID" value="KAF2458979.1"/>
    <property type="molecule type" value="Genomic_DNA"/>
</dbReference>
<name>A0A6A6P513_9PEZI</name>
<dbReference type="OrthoDB" id="2157530at2759"/>
<dbReference type="PANTHER" id="PTHR24148">
    <property type="entry name" value="ANKYRIN REPEAT DOMAIN-CONTAINING PROTEIN 39 HOMOLOG-RELATED"/>
    <property type="match status" value="1"/>
</dbReference>
<dbReference type="PANTHER" id="PTHR24148:SF64">
    <property type="entry name" value="HETEROKARYON INCOMPATIBILITY DOMAIN-CONTAINING PROTEIN"/>
    <property type="match status" value="1"/>
</dbReference>
<reference evidence="3" key="1">
    <citation type="journal article" date="2020" name="Stud. Mycol.">
        <title>101 Dothideomycetes genomes: a test case for predicting lifestyles and emergence of pathogens.</title>
        <authorList>
            <person name="Haridas S."/>
            <person name="Albert R."/>
            <person name="Binder M."/>
            <person name="Bloem J."/>
            <person name="Labutti K."/>
            <person name="Salamov A."/>
            <person name="Andreopoulos B."/>
            <person name="Baker S."/>
            <person name="Barry K."/>
            <person name="Bills G."/>
            <person name="Bluhm B."/>
            <person name="Cannon C."/>
            <person name="Castanera R."/>
            <person name="Culley D."/>
            <person name="Daum C."/>
            <person name="Ezra D."/>
            <person name="Gonzalez J."/>
            <person name="Henrissat B."/>
            <person name="Kuo A."/>
            <person name="Liang C."/>
            <person name="Lipzen A."/>
            <person name="Lutzoni F."/>
            <person name="Magnuson J."/>
            <person name="Mondo S."/>
            <person name="Nolan M."/>
            <person name="Ohm R."/>
            <person name="Pangilinan J."/>
            <person name="Park H.-J."/>
            <person name="Ramirez L."/>
            <person name="Alfaro M."/>
            <person name="Sun H."/>
            <person name="Tritt A."/>
            <person name="Yoshinaga Y."/>
            <person name="Zwiers L.-H."/>
            <person name="Turgeon B."/>
            <person name="Goodwin S."/>
            <person name="Spatafora J."/>
            <person name="Crous P."/>
            <person name="Grigoriev I."/>
        </authorList>
    </citation>
    <scope>NUCLEOTIDE SEQUENCE</scope>
    <source>
        <strain evidence="3">ATCC 16933</strain>
    </source>
</reference>